<sequence>MAPRLAIDRTCVGCEAEDGKYKCPRCMRYTCSLACSKKHREEHPAEEEKATASQPSDKPVDGTGSTEQPDEFNKIFAKHPNLVSYLHQIADETDPPSTPAPGLDNGDKAGYQRKQSNKPWTREIGLQNALHKLRKLRDQDNTGALQEFCDLVRVLNAEKAQEEARRLEAKRDAEVIGRLIREERE</sequence>
<protein>
    <recommendedName>
        <fullName evidence="6">HIT-type domain-containing protein</fullName>
    </recommendedName>
</protein>
<keyword evidence="1" id="KW-0479">Metal-binding</keyword>
<dbReference type="Proteomes" id="UP001465668">
    <property type="component" value="Unassembled WGS sequence"/>
</dbReference>
<proteinExistence type="predicted"/>
<feature type="region of interest" description="Disordered" evidence="5">
    <location>
        <begin position="86"/>
        <end position="124"/>
    </location>
</feature>
<dbReference type="Pfam" id="PF04438">
    <property type="entry name" value="zf-HIT"/>
    <property type="match status" value="1"/>
</dbReference>
<keyword evidence="8" id="KW-1185">Reference proteome</keyword>
<evidence type="ECO:0000313" key="7">
    <source>
        <dbReference type="EMBL" id="KAK9781047.1"/>
    </source>
</evidence>
<dbReference type="Gene3D" id="3.30.60.190">
    <property type="match status" value="1"/>
</dbReference>
<gene>
    <name evidence="7" type="ORF">SCAR479_04868</name>
</gene>
<dbReference type="InterPro" id="IPR007529">
    <property type="entry name" value="Znf_HIT"/>
</dbReference>
<dbReference type="PANTHER" id="PTHR13483">
    <property type="entry name" value="BOX C_D SNORNA PROTEIN 1-RELATED"/>
    <property type="match status" value="1"/>
</dbReference>
<dbReference type="PROSITE" id="PS51083">
    <property type="entry name" value="ZF_HIT"/>
    <property type="match status" value="1"/>
</dbReference>
<evidence type="ECO:0000256" key="2">
    <source>
        <dbReference type="ARBA" id="ARBA00022771"/>
    </source>
</evidence>
<name>A0ABR2Y4N5_9PEZI</name>
<evidence type="ECO:0000256" key="3">
    <source>
        <dbReference type="ARBA" id="ARBA00022833"/>
    </source>
</evidence>
<feature type="region of interest" description="Disordered" evidence="5">
    <location>
        <begin position="38"/>
        <end position="74"/>
    </location>
</feature>
<feature type="compositionally biased region" description="Basic and acidic residues" evidence="5">
    <location>
        <begin position="39"/>
        <end position="50"/>
    </location>
</feature>
<evidence type="ECO:0000256" key="5">
    <source>
        <dbReference type="SAM" id="MobiDB-lite"/>
    </source>
</evidence>
<evidence type="ECO:0000313" key="8">
    <source>
        <dbReference type="Proteomes" id="UP001465668"/>
    </source>
</evidence>
<feature type="domain" description="HIT-type" evidence="6">
    <location>
        <begin position="11"/>
        <end position="45"/>
    </location>
</feature>
<dbReference type="CDD" id="cd23023">
    <property type="entry name" value="zf-HIT_BCD1"/>
    <property type="match status" value="1"/>
</dbReference>
<comment type="caution">
    <text evidence="7">The sequence shown here is derived from an EMBL/GenBank/DDBJ whole genome shotgun (WGS) entry which is preliminary data.</text>
</comment>
<accession>A0ABR2Y4N5</accession>
<keyword evidence="2 4" id="KW-0863">Zinc-finger</keyword>
<dbReference type="InterPro" id="IPR051639">
    <property type="entry name" value="BCD1"/>
</dbReference>
<reference evidence="7 8" key="1">
    <citation type="submission" date="2024-02" db="EMBL/GenBank/DDBJ databases">
        <title>First draft genome assembly of two strains of Seiridium cardinale.</title>
        <authorList>
            <person name="Emiliani G."/>
            <person name="Scali E."/>
        </authorList>
    </citation>
    <scope>NUCLEOTIDE SEQUENCE [LARGE SCALE GENOMIC DNA]</scope>
    <source>
        <strain evidence="7 8">BM-138-000479</strain>
    </source>
</reference>
<evidence type="ECO:0000256" key="1">
    <source>
        <dbReference type="ARBA" id="ARBA00022723"/>
    </source>
</evidence>
<dbReference type="EMBL" id="JARVKM010000004">
    <property type="protein sequence ID" value="KAK9781047.1"/>
    <property type="molecule type" value="Genomic_DNA"/>
</dbReference>
<dbReference type="SUPFAM" id="SSF144232">
    <property type="entry name" value="HIT/MYND zinc finger-like"/>
    <property type="match status" value="1"/>
</dbReference>
<evidence type="ECO:0000256" key="4">
    <source>
        <dbReference type="PROSITE-ProRule" id="PRU00453"/>
    </source>
</evidence>
<evidence type="ECO:0000259" key="6">
    <source>
        <dbReference type="PROSITE" id="PS51083"/>
    </source>
</evidence>
<organism evidence="7 8">
    <name type="scientific">Seiridium cardinale</name>
    <dbReference type="NCBI Taxonomy" id="138064"/>
    <lineage>
        <taxon>Eukaryota</taxon>
        <taxon>Fungi</taxon>
        <taxon>Dikarya</taxon>
        <taxon>Ascomycota</taxon>
        <taxon>Pezizomycotina</taxon>
        <taxon>Sordariomycetes</taxon>
        <taxon>Xylariomycetidae</taxon>
        <taxon>Amphisphaeriales</taxon>
        <taxon>Sporocadaceae</taxon>
        <taxon>Seiridium</taxon>
    </lineage>
</organism>
<keyword evidence="3" id="KW-0862">Zinc</keyword>